<reference evidence="4" key="1">
    <citation type="submission" date="2020-01" db="EMBL/GenBank/DDBJ databases">
        <authorList>
            <person name="Mishra B."/>
        </authorList>
    </citation>
    <scope>NUCLEOTIDE SEQUENCE [LARGE SCALE GENOMIC DNA]</scope>
</reference>
<feature type="region of interest" description="Disordered" evidence="1">
    <location>
        <begin position="439"/>
        <end position="561"/>
    </location>
</feature>
<evidence type="ECO:0000313" key="5">
    <source>
        <dbReference type="Proteomes" id="UP000467841"/>
    </source>
</evidence>
<feature type="compositionally biased region" description="Polar residues" evidence="1">
    <location>
        <begin position="489"/>
        <end position="498"/>
    </location>
</feature>
<feature type="domain" description="Retrotransposon gag" evidence="3">
    <location>
        <begin position="152"/>
        <end position="243"/>
    </location>
</feature>
<organism evidence="4 5">
    <name type="scientific">Microthlaspi erraticum</name>
    <dbReference type="NCBI Taxonomy" id="1685480"/>
    <lineage>
        <taxon>Eukaryota</taxon>
        <taxon>Viridiplantae</taxon>
        <taxon>Streptophyta</taxon>
        <taxon>Embryophyta</taxon>
        <taxon>Tracheophyta</taxon>
        <taxon>Spermatophyta</taxon>
        <taxon>Magnoliopsida</taxon>
        <taxon>eudicotyledons</taxon>
        <taxon>Gunneridae</taxon>
        <taxon>Pentapetalae</taxon>
        <taxon>rosids</taxon>
        <taxon>malvids</taxon>
        <taxon>Brassicales</taxon>
        <taxon>Brassicaceae</taxon>
        <taxon>Coluteocarpeae</taxon>
        <taxon>Microthlaspi</taxon>
    </lineage>
</organism>
<name>A0A6D2HZR8_9BRAS</name>
<dbReference type="Gene3D" id="2.40.70.10">
    <property type="entry name" value="Acid Proteases"/>
    <property type="match status" value="1"/>
</dbReference>
<dbReference type="SUPFAM" id="SSF56672">
    <property type="entry name" value="DNA/RNA polymerases"/>
    <property type="match status" value="1"/>
</dbReference>
<feature type="region of interest" description="Disordered" evidence="1">
    <location>
        <begin position="22"/>
        <end position="98"/>
    </location>
</feature>
<dbReference type="InterPro" id="IPR053134">
    <property type="entry name" value="RNA-dir_DNA_polymerase"/>
</dbReference>
<feature type="compositionally biased region" description="Basic and acidic residues" evidence="1">
    <location>
        <begin position="50"/>
        <end position="61"/>
    </location>
</feature>
<feature type="domain" description="Reverse transcriptase" evidence="2">
    <location>
        <begin position="997"/>
        <end position="1080"/>
    </location>
</feature>
<feature type="compositionally biased region" description="Basic and acidic residues" evidence="1">
    <location>
        <begin position="505"/>
        <end position="530"/>
    </location>
</feature>
<proteinExistence type="predicted"/>
<dbReference type="CDD" id="cd01647">
    <property type="entry name" value="RT_LTR"/>
    <property type="match status" value="1"/>
</dbReference>
<dbReference type="CDD" id="cd00303">
    <property type="entry name" value="retropepsin_like"/>
    <property type="match status" value="1"/>
</dbReference>
<gene>
    <name evidence="4" type="ORF">MERR_LOCUS8989</name>
</gene>
<dbReference type="Pfam" id="PF03732">
    <property type="entry name" value="Retrotrans_gag"/>
    <property type="match status" value="1"/>
</dbReference>
<dbReference type="OrthoDB" id="1305902at2759"/>
<dbReference type="Proteomes" id="UP000467841">
    <property type="component" value="Unassembled WGS sequence"/>
</dbReference>
<sequence>MGHEEHGGTWHMEAAQLDTQRKKGEAILKTSSTVHSTNRSSSSTRPAKLQLDRAGESKGEWKPFGNGLGRARQTRPIGQGDAPNRHQQRQGIVPPPVQNHNFEIKLGMINLVQNKMFHGLPSEDPIDHLDEFDRLCDLTKINGVSEDAIKLRLFPMSLADKAHQWEKSLPHGTITTWDECKKAFLAKFFSTGRTAKLRGEISSFIQRNNETFAEAWERFKGYTSQCPHHGFNNESLLSTLYRGCLPRYREMLDTASNGNFLNQDVDDGWQLVENMAISTECYGEHYESTDGARPHSIELDAQMRKDMLALNSKLDKLILAQFPAKHVNYVSEQTLVKDQEGEETTQEVCYIQNRQGSYRNPQQGRYNNYQAPWPHLQQSVPQGFNTRTTHTQPTHDWDMKEMLQQLLQGQAKGSLEMNNKLVEIHSKLESLTSRVQIIESSSASSSSPQEYAQAVTLRSGKQFPSRGSPPQIAVDIDDEEGEDLVDYADNSTPNSIELEQNPEPELDRAEETETLQDKPELDRAEKRADKANSSQPAKPVAKKKDTPAGPPPYKPPLPFPGRFKKQLLEAHKAKFDELMRQLELKLPFIDALMLISAAKNQGSTRDGSVDSRVQCNHSAEGHLRQKGRSGEFHFALHVGPLSFKNSLCDLGSSVSLMPLSVAKRLGYHKYQACGISLVLADRSIRLPTGMLEDLPLRIGNVEIPTDFIVLEMDEEPTDPLILGRPFLATARAMIDVCEGTIELNLGKDLKMKFDIKDTMRKPTIEGQLFYVEEMDQLADELLEELSTEDPLQVALTKDSSEGYVSSETDEYKKLLDTFRPVPNILSIEDWTGQFAKSWHKEQAQGDWSELKAPKVDLKPLPEGLRYAFLGENSTYPVIVNSDLEPEQLSALLVELRKYRKAIGYTLDDIKGISPDLCIHRIHLEDESKSSIEPQRRLNPNLKEVVKKEILKLLDAGIIYPISDSTWISPVHCVPKKGGITVIKNDKEELIPTRTIVGHRMCIDYRKLNSASRKDHFPLPFIDQMLERLANHPFYCFLDGYSGFFQIPIHPNDQEKTTFTCPYGTFAYRRMPFGLCNAQLLSRGA</sequence>
<dbReference type="InterPro" id="IPR000477">
    <property type="entry name" value="RT_dom"/>
</dbReference>
<feature type="compositionally biased region" description="Acidic residues" evidence="1">
    <location>
        <begin position="475"/>
        <end position="486"/>
    </location>
</feature>
<accession>A0A6D2HZR8</accession>
<protein>
    <submittedName>
        <fullName evidence="4">Uncharacterized protein</fullName>
    </submittedName>
</protein>
<evidence type="ECO:0000259" key="3">
    <source>
        <dbReference type="Pfam" id="PF03732"/>
    </source>
</evidence>
<dbReference type="Gene3D" id="3.10.10.10">
    <property type="entry name" value="HIV Type 1 Reverse Transcriptase, subunit A, domain 1"/>
    <property type="match status" value="1"/>
</dbReference>
<dbReference type="InterPro" id="IPR043502">
    <property type="entry name" value="DNA/RNA_pol_sf"/>
</dbReference>
<evidence type="ECO:0000259" key="2">
    <source>
        <dbReference type="Pfam" id="PF00078"/>
    </source>
</evidence>
<dbReference type="AlphaFoldDB" id="A0A6D2HZR8"/>
<keyword evidence="5" id="KW-1185">Reference proteome</keyword>
<comment type="caution">
    <text evidence="4">The sequence shown here is derived from an EMBL/GenBank/DDBJ whole genome shotgun (WGS) entry which is preliminary data.</text>
</comment>
<feature type="compositionally biased region" description="Low complexity" evidence="1">
    <location>
        <begin position="30"/>
        <end position="44"/>
    </location>
</feature>
<dbReference type="EMBL" id="CACVBM020000654">
    <property type="protein sequence ID" value="CAA7021754.1"/>
    <property type="molecule type" value="Genomic_DNA"/>
</dbReference>
<dbReference type="InterPro" id="IPR021109">
    <property type="entry name" value="Peptidase_aspartic_dom_sf"/>
</dbReference>
<dbReference type="InterPro" id="IPR005162">
    <property type="entry name" value="Retrotrans_gag_dom"/>
</dbReference>
<evidence type="ECO:0000313" key="4">
    <source>
        <dbReference type="EMBL" id="CAA7021754.1"/>
    </source>
</evidence>
<feature type="compositionally biased region" description="Pro residues" evidence="1">
    <location>
        <begin position="548"/>
        <end position="559"/>
    </location>
</feature>
<dbReference type="Pfam" id="PF00078">
    <property type="entry name" value="RVT_1"/>
    <property type="match status" value="1"/>
</dbReference>
<dbReference type="PANTHER" id="PTHR24559:SF444">
    <property type="entry name" value="REVERSE TRANSCRIPTASE DOMAIN-CONTAINING PROTEIN"/>
    <property type="match status" value="1"/>
</dbReference>
<dbReference type="PANTHER" id="PTHR24559">
    <property type="entry name" value="TRANSPOSON TY3-I GAG-POL POLYPROTEIN"/>
    <property type="match status" value="1"/>
</dbReference>
<evidence type="ECO:0000256" key="1">
    <source>
        <dbReference type="SAM" id="MobiDB-lite"/>
    </source>
</evidence>